<comment type="caution">
    <text evidence="1">The sequence shown here is derived from an EMBL/GenBank/DDBJ whole genome shotgun (WGS) entry which is preliminary data.</text>
</comment>
<evidence type="ECO:0000313" key="1">
    <source>
        <dbReference type="EMBL" id="KAK8246988.1"/>
    </source>
</evidence>
<organism evidence="1 2">
    <name type="scientific">Phyllosticta capitalensis</name>
    <dbReference type="NCBI Taxonomy" id="121624"/>
    <lineage>
        <taxon>Eukaryota</taxon>
        <taxon>Fungi</taxon>
        <taxon>Dikarya</taxon>
        <taxon>Ascomycota</taxon>
        <taxon>Pezizomycotina</taxon>
        <taxon>Dothideomycetes</taxon>
        <taxon>Dothideomycetes incertae sedis</taxon>
        <taxon>Botryosphaeriales</taxon>
        <taxon>Phyllostictaceae</taxon>
        <taxon>Phyllosticta</taxon>
    </lineage>
</organism>
<reference evidence="1 2" key="1">
    <citation type="submission" date="2024-04" db="EMBL/GenBank/DDBJ databases">
        <title>Phyllosticta paracitricarpa is synonymous to the EU quarantine fungus P. citricarpa based on phylogenomic analyses.</title>
        <authorList>
            <consortium name="Lawrence Berkeley National Laboratory"/>
            <person name="Van Ingen-Buijs V.A."/>
            <person name="Van Westerhoven A.C."/>
            <person name="Haridas S."/>
            <person name="Skiadas P."/>
            <person name="Martin F."/>
            <person name="Groenewald J.Z."/>
            <person name="Crous P.W."/>
            <person name="Seidl M.F."/>
        </authorList>
    </citation>
    <scope>NUCLEOTIDE SEQUENCE [LARGE SCALE GENOMIC DNA]</scope>
    <source>
        <strain evidence="1 2">CBS 123374</strain>
    </source>
</reference>
<name>A0ABR1Z3M3_9PEZI</name>
<dbReference type="Proteomes" id="UP001492380">
    <property type="component" value="Unassembled WGS sequence"/>
</dbReference>
<gene>
    <name evidence="1" type="ORF">HDK90DRAFT_26868</name>
</gene>
<proteinExistence type="predicted"/>
<sequence>MRRPRPHCRVVFQHCLPMLAPACSRTSPAVSQRCFRLSLTRDRRFPRESRVPPGASAVGSGPHSPYVITTDLLPPFPVTILDTTSHMTGPRESISDHPRNFGHGILSSDLRPLQPPQLPVIFISLLGSFIFRSSGIHRLPLTKAAPISYLILSIF</sequence>
<keyword evidence="2" id="KW-1185">Reference proteome</keyword>
<evidence type="ECO:0000313" key="2">
    <source>
        <dbReference type="Proteomes" id="UP001492380"/>
    </source>
</evidence>
<protein>
    <submittedName>
        <fullName evidence="1">Uncharacterized protein</fullName>
    </submittedName>
</protein>
<dbReference type="EMBL" id="JBBWRZ010000001">
    <property type="protein sequence ID" value="KAK8246988.1"/>
    <property type="molecule type" value="Genomic_DNA"/>
</dbReference>
<accession>A0ABR1Z3M3</accession>